<dbReference type="RefSeq" id="WP_013598750.1">
    <property type="nucleotide sequence ID" value="NC_015144.1"/>
</dbReference>
<keyword evidence="3" id="KW-0731">Sigma factor</keyword>
<evidence type="ECO:0000259" key="6">
    <source>
        <dbReference type="Pfam" id="PF08281"/>
    </source>
</evidence>
<evidence type="ECO:0000256" key="3">
    <source>
        <dbReference type="ARBA" id="ARBA00023082"/>
    </source>
</evidence>
<dbReference type="AlphaFoldDB" id="F0NZT7"/>
<evidence type="ECO:0000259" key="5">
    <source>
        <dbReference type="Pfam" id="PF04542"/>
    </source>
</evidence>
<dbReference type="Gene3D" id="1.10.1740.10">
    <property type="match status" value="1"/>
</dbReference>
<dbReference type="InterPro" id="IPR013249">
    <property type="entry name" value="RNA_pol_sigma70_r4_t2"/>
</dbReference>
<dbReference type="PANTHER" id="PTHR43133:SF51">
    <property type="entry name" value="RNA POLYMERASE SIGMA FACTOR"/>
    <property type="match status" value="1"/>
</dbReference>
<evidence type="ECO:0000256" key="1">
    <source>
        <dbReference type="ARBA" id="ARBA00010641"/>
    </source>
</evidence>
<feature type="domain" description="RNA polymerase sigma-70 region 2" evidence="5">
    <location>
        <begin position="29"/>
        <end position="85"/>
    </location>
</feature>
<evidence type="ECO:0000256" key="4">
    <source>
        <dbReference type="ARBA" id="ARBA00023163"/>
    </source>
</evidence>
<dbReference type="InterPro" id="IPR039425">
    <property type="entry name" value="RNA_pol_sigma-70-like"/>
</dbReference>
<dbReference type="eggNOG" id="COG1595">
    <property type="taxonomic scope" value="Bacteria"/>
</dbReference>
<keyword evidence="2" id="KW-0805">Transcription regulation</keyword>
<dbReference type="NCBIfam" id="TIGR02937">
    <property type="entry name" value="sigma70-ECF"/>
    <property type="match status" value="1"/>
</dbReference>
<dbReference type="STRING" id="865938.Weevi_1665"/>
<protein>
    <submittedName>
        <fullName evidence="7">RNA polymerase, sigma-24 subunit, ECF subfamily</fullName>
    </submittedName>
</protein>
<organism evidence="7 8">
    <name type="scientific">Weeksella virosa (strain ATCC 43766 / DSM 16922 / JCM 21250 / CCUG 30538 / CDC 9751 / IAM 14551 / NBRC 16016 / NCTC 11634 / CL345/78)</name>
    <dbReference type="NCBI Taxonomy" id="865938"/>
    <lineage>
        <taxon>Bacteria</taxon>
        <taxon>Pseudomonadati</taxon>
        <taxon>Bacteroidota</taxon>
        <taxon>Flavobacteriia</taxon>
        <taxon>Flavobacteriales</taxon>
        <taxon>Weeksellaceae</taxon>
        <taxon>Weeksella</taxon>
    </lineage>
</organism>
<dbReference type="InterPro" id="IPR014284">
    <property type="entry name" value="RNA_pol_sigma-70_dom"/>
</dbReference>
<name>F0NZT7_WEEVC</name>
<dbReference type="InterPro" id="IPR013325">
    <property type="entry name" value="RNA_pol_sigma_r2"/>
</dbReference>
<dbReference type="EMBL" id="CP002455">
    <property type="protein sequence ID" value="ADX68361.1"/>
    <property type="molecule type" value="Genomic_DNA"/>
</dbReference>
<dbReference type="GO" id="GO:0003677">
    <property type="term" value="F:DNA binding"/>
    <property type="evidence" value="ECO:0007669"/>
    <property type="project" value="InterPro"/>
</dbReference>
<evidence type="ECO:0000313" key="8">
    <source>
        <dbReference type="Proteomes" id="UP000008641"/>
    </source>
</evidence>
<dbReference type="PANTHER" id="PTHR43133">
    <property type="entry name" value="RNA POLYMERASE ECF-TYPE SIGMA FACTO"/>
    <property type="match status" value="1"/>
</dbReference>
<keyword evidence="4" id="KW-0804">Transcription</keyword>
<dbReference type="KEGG" id="wvi:Weevi_1665"/>
<dbReference type="HOGENOM" id="CLU_047691_3_4_10"/>
<dbReference type="SUPFAM" id="SSF88946">
    <property type="entry name" value="Sigma2 domain of RNA polymerase sigma factors"/>
    <property type="match status" value="1"/>
</dbReference>
<comment type="similarity">
    <text evidence="1">Belongs to the sigma-70 factor family. ECF subfamily.</text>
</comment>
<dbReference type="InterPro" id="IPR007627">
    <property type="entry name" value="RNA_pol_sigma70_r2"/>
</dbReference>
<dbReference type="GO" id="GO:0006352">
    <property type="term" value="P:DNA-templated transcription initiation"/>
    <property type="evidence" value="ECO:0007669"/>
    <property type="project" value="InterPro"/>
</dbReference>
<reference evidence="7 8" key="1">
    <citation type="journal article" date="2011" name="Stand. Genomic Sci.">
        <title>Complete genome sequence of Weeksella virosa type strain (9751).</title>
        <authorList>
            <person name="Lang E."/>
            <person name="Teshima H."/>
            <person name="Lucas S."/>
            <person name="Lapidus A."/>
            <person name="Hammon N."/>
            <person name="Deshpande S."/>
            <person name="Nolan M."/>
            <person name="Cheng J.F."/>
            <person name="Pitluck S."/>
            <person name="Liolios K."/>
            <person name="Pagani I."/>
            <person name="Mikhailova N."/>
            <person name="Ivanova N."/>
            <person name="Mavromatis K."/>
            <person name="Pati A."/>
            <person name="Tapia R."/>
            <person name="Han C."/>
            <person name="Goodwin L."/>
            <person name="Chen A."/>
            <person name="Palaniappan K."/>
            <person name="Land M."/>
            <person name="Hauser L."/>
            <person name="Chang Y.J."/>
            <person name="Jeffries C.D."/>
            <person name="Brambilla E.M."/>
            <person name="Kopitz M."/>
            <person name="Rohde M."/>
            <person name="Goker M."/>
            <person name="Tindall B.J."/>
            <person name="Detter J.C."/>
            <person name="Woyke T."/>
            <person name="Bristow J."/>
            <person name="Eisen J.A."/>
            <person name="Markowitz V."/>
            <person name="Hugenholtz P."/>
            <person name="Klenk H.P."/>
            <person name="Kyrpides N.C."/>
        </authorList>
    </citation>
    <scope>NUCLEOTIDE SEQUENCE [LARGE SCALE GENOMIC DNA]</scope>
    <source>
        <strain evidence="8">ATCC 43766 / DSM 16922 / JCM 21250 / NBRC 16016 / NCTC 11634 / CL345/78</strain>
    </source>
</reference>
<dbReference type="Pfam" id="PF04542">
    <property type="entry name" value="Sigma70_r2"/>
    <property type="match status" value="1"/>
</dbReference>
<evidence type="ECO:0000313" key="7">
    <source>
        <dbReference type="EMBL" id="ADX68361.1"/>
    </source>
</evidence>
<dbReference type="SUPFAM" id="SSF88659">
    <property type="entry name" value="Sigma3 and sigma4 domains of RNA polymerase sigma factors"/>
    <property type="match status" value="1"/>
</dbReference>
<proteinExistence type="inferred from homology"/>
<evidence type="ECO:0000256" key="2">
    <source>
        <dbReference type="ARBA" id="ARBA00023015"/>
    </source>
</evidence>
<dbReference type="Pfam" id="PF08281">
    <property type="entry name" value="Sigma70_r4_2"/>
    <property type="match status" value="1"/>
</dbReference>
<accession>F0NZT7</accession>
<dbReference type="Proteomes" id="UP000008641">
    <property type="component" value="Chromosome"/>
</dbReference>
<reference evidence="8" key="2">
    <citation type="journal article" date="2011" name="Stand. Genomic Sci.">
        <title>Complete genome sequence of Weeksella virosa type strain (9751T).</title>
        <authorList>
            <person name="Lang E."/>
            <person name="Teshima H."/>
            <person name="Lucas S."/>
            <person name="Lapidus A."/>
            <person name="Hammon N."/>
            <person name="Deshpande S."/>
            <person name="Nolan M."/>
            <person name="Cheng J."/>
            <person name="Pitluck S."/>
            <person name="Liolios K."/>
            <person name="Pagani I."/>
            <person name="Mikhailova N."/>
            <person name="Ivanova N."/>
            <person name="Mavromatis K."/>
            <person name="Pati A."/>
            <person name="Tapia R."/>
            <person name="Han C."/>
            <person name="Goodwin L."/>
            <person name="Chen A."/>
            <person name="Palaniappan K."/>
            <person name="Land M."/>
            <person name="Hauser L."/>
            <person name="Chang Y."/>
            <person name="Jeffries C."/>
            <person name="Brambilla E."/>
            <person name="Kopitz M."/>
            <person name="Rohde M."/>
            <person name="Goker M."/>
            <person name="Tindall B."/>
            <person name="Detter J."/>
            <person name="Woyke T."/>
            <person name="Bristow J."/>
            <person name="Eisen J."/>
            <person name="Markowitz V."/>
            <person name="Hugenholtz P."/>
            <person name="Klenk H."/>
            <person name="Kyrpides N."/>
        </authorList>
    </citation>
    <scope>NUCLEOTIDE SEQUENCE [LARGE SCALE GENOMIC DNA]</scope>
    <source>
        <strain evidence="8">ATCC 43766 / DSM 16922 / JCM 21250 / NBRC 16016 / NCTC 11634 / CL345/78</strain>
    </source>
</reference>
<feature type="domain" description="RNA polymerase sigma factor 70 region 4 type 2" evidence="6">
    <location>
        <begin position="122"/>
        <end position="174"/>
    </location>
</feature>
<dbReference type="GO" id="GO:0016987">
    <property type="term" value="F:sigma factor activity"/>
    <property type="evidence" value="ECO:0007669"/>
    <property type="project" value="UniProtKB-KW"/>
</dbReference>
<dbReference type="InterPro" id="IPR036388">
    <property type="entry name" value="WH-like_DNA-bd_sf"/>
</dbReference>
<dbReference type="OrthoDB" id="9785675at2"/>
<dbReference type="InterPro" id="IPR013324">
    <property type="entry name" value="RNA_pol_sigma_r3/r4-like"/>
</dbReference>
<dbReference type="Gene3D" id="1.10.10.10">
    <property type="entry name" value="Winged helix-like DNA-binding domain superfamily/Winged helix DNA-binding domain"/>
    <property type="match status" value="1"/>
</dbReference>
<gene>
    <name evidence="7" type="ordered locus">Weevi_1665</name>
</gene>
<keyword evidence="8" id="KW-1185">Reference proteome</keyword>
<sequence>MNLVEVIAEAKKGKNVAQNTLMDTFWLPVYRYVEGKIRNGEEAEDITIETFTKVFNKLKLYNPDFDFLTWLISIAHNTMIDYIRRSPKLNISLDDEAFSQHQYIVEENPTPEEYLILQQKNDELLAEIEKLPIHYQKVIQLRYLEDKTYKEIAEELQLTLANVKVRILRARQLLWEQLR</sequence>
<dbReference type="CDD" id="cd06171">
    <property type="entry name" value="Sigma70_r4"/>
    <property type="match status" value="1"/>
</dbReference>